<name>A0A9W6FY47_9BACT</name>
<protein>
    <recommendedName>
        <fullName evidence="1">Polymerase nucleotidyl transferase domain-containing protein</fullName>
    </recommendedName>
</protein>
<reference evidence="2" key="1">
    <citation type="submission" date="2022-12" db="EMBL/GenBank/DDBJ databases">
        <title>Reference genome sequencing for broad-spectrum identification of bacterial and archaeal isolates by mass spectrometry.</title>
        <authorList>
            <person name="Sekiguchi Y."/>
            <person name="Tourlousse D.M."/>
        </authorList>
    </citation>
    <scope>NUCLEOTIDE SEQUENCE</scope>
    <source>
        <strain evidence="2">H2</strain>
    </source>
</reference>
<dbReference type="InterPro" id="IPR002934">
    <property type="entry name" value="Polymerase_NTP_transf_dom"/>
</dbReference>
<dbReference type="AlphaFoldDB" id="A0A9W6FY47"/>
<dbReference type="InterPro" id="IPR043519">
    <property type="entry name" value="NT_sf"/>
</dbReference>
<dbReference type="EMBL" id="BSDS01000001">
    <property type="protein sequence ID" value="GLI37016.1"/>
    <property type="molecule type" value="Genomic_DNA"/>
</dbReference>
<feature type="domain" description="Polymerase nucleotidyl transferase" evidence="1">
    <location>
        <begin position="122"/>
        <end position="166"/>
    </location>
</feature>
<dbReference type="Pfam" id="PF01909">
    <property type="entry name" value="NTP_transf_2"/>
    <property type="match status" value="1"/>
</dbReference>
<sequence length="234" mass="26539">MNYQKEVYHVSGIELHWGLEGAPRAIVRREDRIRLSVAQEAARLMYEEGVREYRDAKRKAARRFGPEKALSLGSHLPSNAEIHGELQRLIGLHEEEVLPERLLRLRCAALRLMEMLAPFEPRLVGSVLTGAVTEQSDIDLHLFAASHEEVEEFLRGKGIPYELEVVTIRHGGEFFDYPHVYLDDDGVVVECTIYPLADIRRIPKSSITGKPMERASAKKLRKLVAEGEEFDGKG</sequence>
<dbReference type="SUPFAM" id="SSF81301">
    <property type="entry name" value="Nucleotidyltransferase"/>
    <property type="match status" value="1"/>
</dbReference>
<proteinExistence type="predicted"/>
<evidence type="ECO:0000313" key="2">
    <source>
        <dbReference type="EMBL" id="GLI37016.1"/>
    </source>
</evidence>
<evidence type="ECO:0000259" key="1">
    <source>
        <dbReference type="Pfam" id="PF01909"/>
    </source>
</evidence>
<gene>
    <name evidence="2" type="ORF">GHYDROH2_05170</name>
</gene>
<dbReference type="GO" id="GO:0016779">
    <property type="term" value="F:nucleotidyltransferase activity"/>
    <property type="evidence" value="ECO:0007669"/>
    <property type="project" value="InterPro"/>
</dbReference>
<comment type="caution">
    <text evidence="2">The sequence shown here is derived from an EMBL/GenBank/DDBJ whole genome shotgun (WGS) entry which is preliminary data.</text>
</comment>
<evidence type="ECO:0000313" key="3">
    <source>
        <dbReference type="Proteomes" id="UP001144352"/>
    </source>
</evidence>
<accession>A0A9W6FY47</accession>
<keyword evidence="3" id="KW-1185">Reference proteome</keyword>
<organism evidence="2 3">
    <name type="scientific">Geobacter hydrogenophilus</name>
    <dbReference type="NCBI Taxonomy" id="40983"/>
    <lineage>
        <taxon>Bacteria</taxon>
        <taxon>Pseudomonadati</taxon>
        <taxon>Thermodesulfobacteriota</taxon>
        <taxon>Desulfuromonadia</taxon>
        <taxon>Geobacterales</taxon>
        <taxon>Geobacteraceae</taxon>
        <taxon>Geobacter</taxon>
    </lineage>
</organism>
<dbReference type="Proteomes" id="UP001144352">
    <property type="component" value="Unassembled WGS sequence"/>
</dbReference>